<name>A0A553ZXC6_9BACI</name>
<dbReference type="AlphaFoldDB" id="A0A553ZXC6"/>
<evidence type="ECO:0008006" key="3">
    <source>
        <dbReference type="Google" id="ProtNLM"/>
    </source>
</evidence>
<gene>
    <name evidence="1" type="ORF">FN960_12130</name>
</gene>
<sequence length="76" mass="9020">MYITLSELAEYLDLPMEYILKQHAAGAIKAIYTGEDFVVSKSDFDWYKEQLDLKRKQIYEELNEPIPEDWDAKDED</sequence>
<keyword evidence="2" id="KW-1185">Reference proteome</keyword>
<protein>
    <recommendedName>
        <fullName evidence="3">Helix-turn-helix domain-containing protein</fullName>
    </recommendedName>
</protein>
<proteinExistence type="predicted"/>
<reference evidence="1 2" key="1">
    <citation type="submission" date="2019-07" db="EMBL/GenBank/DDBJ databases">
        <authorList>
            <person name="Park Y.J."/>
            <person name="Jeong S.E."/>
            <person name="Jung H.S."/>
        </authorList>
    </citation>
    <scope>NUCLEOTIDE SEQUENCE [LARGE SCALE GENOMIC DNA]</scope>
    <source>
        <strain evidence="2">P16(2019)</strain>
    </source>
</reference>
<accession>A0A553ZXC6</accession>
<dbReference type="NCBIfam" id="TIGR01764">
    <property type="entry name" value="excise"/>
    <property type="match status" value="1"/>
</dbReference>
<dbReference type="InterPro" id="IPR010093">
    <property type="entry name" value="SinI_DNA-bd"/>
</dbReference>
<evidence type="ECO:0000313" key="2">
    <source>
        <dbReference type="Proteomes" id="UP000318521"/>
    </source>
</evidence>
<dbReference type="RefSeq" id="WP_143849001.1">
    <property type="nucleotide sequence ID" value="NZ_VLXZ01000007.1"/>
</dbReference>
<organism evidence="1 2">
    <name type="scientific">Alkalicoccobacillus porphyridii</name>
    <dbReference type="NCBI Taxonomy" id="2597270"/>
    <lineage>
        <taxon>Bacteria</taxon>
        <taxon>Bacillati</taxon>
        <taxon>Bacillota</taxon>
        <taxon>Bacilli</taxon>
        <taxon>Bacillales</taxon>
        <taxon>Bacillaceae</taxon>
        <taxon>Alkalicoccobacillus</taxon>
    </lineage>
</organism>
<dbReference type="EMBL" id="VLXZ01000007">
    <property type="protein sequence ID" value="TSB46107.1"/>
    <property type="molecule type" value="Genomic_DNA"/>
</dbReference>
<comment type="caution">
    <text evidence="1">The sequence shown here is derived from an EMBL/GenBank/DDBJ whole genome shotgun (WGS) entry which is preliminary data.</text>
</comment>
<dbReference type="Proteomes" id="UP000318521">
    <property type="component" value="Unassembled WGS sequence"/>
</dbReference>
<dbReference type="GO" id="GO:0003677">
    <property type="term" value="F:DNA binding"/>
    <property type="evidence" value="ECO:0007669"/>
    <property type="project" value="InterPro"/>
</dbReference>
<evidence type="ECO:0000313" key="1">
    <source>
        <dbReference type="EMBL" id="TSB46107.1"/>
    </source>
</evidence>
<dbReference type="OrthoDB" id="2166477at2"/>